<dbReference type="PANTHER" id="PTHR43153:SF1">
    <property type="entry name" value="ELECTRON TRANSFER FLAVOPROTEIN SUBUNIT ALPHA, MITOCHONDRIAL"/>
    <property type="match status" value="1"/>
</dbReference>
<dbReference type="InterPro" id="IPR029035">
    <property type="entry name" value="DHS-like_NAD/FAD-binding_dom"/>
</dbReference>
<protein>
    <submittedName>
        <fullName evidence="6">Electron transfer flavoprotein subunit alpha/FixB family protein</fullName>
    </submittedName>
</protein>
<sequence length="434" mass="43654">MNAPVHFNAAAAHDDGPVPRINPRRPYIVTAEGLKRIILGATTGEGGDAGAHGGAHAGGKRLRLRAEPEQYWLAVVHSERGLLDGHARQTIAGAALLAGPRTAVVALVLGGIDESLAECGADLVVSLPEASAERWEPARDLALVQQAVARWQPAHVFLADGPDGGADLGRRLAARLGASVATRAVELARPEGKGGASAGGAGGAEPAFTVRSLCDGGRGYAVMPAPRVVIVAPEAVDEHLQELGRDEAVTLDGASSGAGMNGAAANGAAAGGASLAGKPAPLLSRPGAAGNAPALRTIALERVPATDVALEEADFIIAAGAGVSDVGLLQSLAADLGAAVGASRVAVDEGRFPRTRQVGATGKTVRASCYIAFGISGAVQHLQGIKDVRHVIAVNTDPGAPIAKRAGLTIIDDAQSLMKALRAAIAQENGGRHG</sequence>
<dbReference type="InterPro" id="IPR014731">
    <property type="entry name" value="ETF_asu_C"/>
</dbReference>
<dbReference type="PANTHER" id="PTHR43153">
    <property type="entry name" value="ELECTRON TRANSFER FLAVOPROTEIN ALPHA"/>
    <property type="match status" value="1"/>
</dbReference>
<dbReference type="InterPro" id="IPR014730">
    <property type="entry name" value="ETF_a/b_N"/>
</dbReference>
<evidence type="ECO:0000259" key="3">
    <source>
        <dbReference type="Pfam" id="PF00766"/>
    </source>
</evidence>
<evidence type="ECO:0000256" key="2">
    <source>
        <dbReference type="ARBA" id="ARBA00022982"/>
    </source>
</evidence>
<reference evidence="6" key="2">
    <citation type="journal article" date="2002" name="Proteins">
        <title>Monophyly of class I aminoacyl tRNA synthetase, USPA, ETFP, photolyase, and PP-ATPase nucleotide-binding domains: implications for protein evolution in the RNA.</title>
        <authorList>
            <person name="Aravind L."/>
            <person name="Anantharaman V."/>
            <person name="Koonin E.V."/>
        </authorList>
    </citation>
    <scope>NUCLEOTIDE SEQUENCE</scope>
</reference>
<name>A0A9U5CTM0_9BURK</name>
<dbReference type="Proteomes" id="UP000675920">
    <property type="component" value="Unplaced"/>
</dbReference>
<dbReference type="AlphaFoldDB" id="A0A9U5CTM0"/>
<dbReference type="Pfam" id="PF01012">
    <property type="entry name" value="ETF"/>
    <property type="match status" value="1"/>
</dbReference>
<dbReference type="Gene3D" id="3.40.50.1220">
    <property type="entry name" value="TPP-binding domain"/>
    <property type="match status" value="1"/>
</dbReference>
<reference evidence="6" key="1">
    <citation type="journal article" date="1995" name="Res. Microbiol.">
        <title>Phylogenetic characterization of the ubiquitous electron transfer flavoprotein families ETF-alpha and ETF-beta.</title>
        <authorList>
            <person name="Tsai M.H."/>
            <person name="Saier M.H. Jr."/>
        </authorList>
    </citation>
    <scope>NUCLEOTIDE SEQUENCE</scope>
</reference>
<dbReference type="InterPro" id="IPR001308">
    <property type="entry name" value="ETF_a/FixB"/>
</dbReference>
<feature type="domain" description="Electron transfer flavoprotein alpha subunit C-terminal" evidence="3">
    <location>
        <begin position="310"/>
        <end position="386"/>
    </location>
</feature>
<comment type="similarity">
    <text evidence="1">Belongs to the ETF alpha-subunit/FixB family.</text>
</comment>
<dbReference type="InterPro" id="IPR014729">
    <property type="entry name" value="Rossmann-like_a/b/a_fold"/>
</dbReference>
<dbReference type="SUPFAM" id="SSF52467">
    <property type="entry name" value="DHS-like NAD/FAD-binding domain"/>
    <property type="match status" value="1"/>
</dbReference>
<keyword evidence="2" id="KW-0813">Transport</keyword>
<dbReference type="Gene3D" id="3.40.50.620">
    <property type="entry name" value="HUPs"/>
    <property type="match status" value="1"/>
</dbReference>
<dbReference type="GO" id="GO:0033539">
    <property type="term" value="P:fatty acid beta-oxidation using acyl-CoA dehydrogenase"/>
    <property type="evidence" value="ECO:0007669"/>
    <property type="project" value="TreeGrafter"/>
</dbReference>
<evidence type="ECO:0000313" key="6">
    <source>
        <dbReference type="RefSeq" id="WP_051378051.1"/>
    </source>
</evidence>
<accession>A0A9U5CTM0</accession>
<keyword evidence="2" id="KW-0249">Electron transport</keyword>
<dbReference type="GO" id="GO:0009055">
    <property type="term" value="F:electron transfer activity"/>
    <property type="evidence" value="ECO:0007669"/>
    <property type="project" value="InterPro"/>
</dbReference>
<proteinExistence type="inferred from homology"/>
<evidence type="ECO:0000259" key="4">
    <source>
        <dbReference type="Pfam" id="PF01012"/>
    </source>
</evidence>
<dbReference type="Pfam" id="PF00766">
    <property type="entry name" value="ETF_alpha"/>
    <property type="match status" value="1"/>
</dbReference>
<evidence type="ECO:0000313" key="5">
    <source>
        <dbReference type="Proteomes" id="UP000675920"/>
    </source>
</evidence>
<dbReference type="RefSeq" id="WP_051378051.1">
    <property type="nucleotide sequence ID" value="NZ_AXWS01000007.1"/>
</dbReference>
<keyword evidence="5" id="KW-1185">Reference proteome</keyword>
<evidence type="ECO:0000256" key="1">
    <source>
        <dbReference type="ARBA" id="ARBA00005817"/>
    </source>
</evidence>
<feature type="domain" description="Electron transfer flavoprotein alpha/beta-subunit N-terminal" evidence="4">
    <location>
        <begin position="75"/>
        <end position="241"/>
    </location>
</feature>
<dbReference type="GO" id="GO:0050660">
    <property type="term" value="F:flavin adenine dinucleotide binding"/>
    <property type="evidence" value="ECO:0007669"/>
    <property type="project" value="InterPro"/>
</dbReference>
<dbReference type="SUPFAM" id="SSF52402">
    <property type="entry name" value="Adenine nucleotide alpha hydrolases-like"/>
    <property type="match status" value="1"/>
</dbReference>
<reference evidence="6" key="3">
    <citation type="submission" date="2025-08" db="UniProtKB">
        <authorList>
            <consortium name="RefSeq"/>
        </authorList>
    </citation>
    <scope>IDENTIFICATION</scope>
</reference>
<organism evidence="5 6">
    <name type="scientific">Derxia gummosa DSM 723</name>
    <dbReference type="NCBI Taxonomy" id="1121388"/>
    <lineage>
        <taxon>Bacteria</taxon>
        <taxon>Pseudomonadati</taxon>
        <taxon>Pseudomonadota</taxon>
        <taxon>Betaproteobacteria</taxon>
        <taxon>Burkholderiales</taxon>
        <taxon>Alcaligenaceae</taxon>
        <taxon>Derxia</taxon>
    </lineage>
</organism>